<dbReference type="PANTHER" id="PTHR33096:SF1">
    <property type="entry name" value="CXC1-LIKE CYSTEINE CLUSTER ASSOCIATED WITH KDZ TRANSPOSASES DOMAIN-CONTAINING PROTEIN"/>
    <property type="match status" value="1"/>
</dbReference>
<dbReference type="InterPro" id="IPR040521">
    <property type="entry name" value="KDZ"/>
</dbReference>
<protein>
    <submittedName>
        <fullName evidence="1">Uncharacterized protein</fullName>
    </submittedName>
</protein>
<comment type="caution">
    <text evidence="1">The sequence shown here is derived from an EMBL/GenBank/DDBJ whole genome shotgun (WGS) entry which is preliminary data.</text>
</comment>
<evidence type="ECO:0000313" key="2">
    <source>
        <dbReference type="Proteomes" id="UP000886523"/>
    </source>
</evidence>
<proteinExistence type="predicted"/>
<dbReference type="AlphaFoldDB" id="A0A9P6DP57"/>
<name>A0A9P6DP57_9AGAM</name>
<sequence>MLCCHDRPLLLANLKTAGEKQFYAFALISALMNSLLGHWRVGILYNIGCQLHCTLQKWDFMPQFFHQLVFVVSIFHAYGHQWACQLWYHPRKAELWGLSDGEGCEWFWSELRKLIPGLRVTGVHYMV</sequence>
<dbReference type="PANTHER" id="PTHR33096">
    <property type="entry name" value="CXC2 DOMAIN-CONTAINING PROTEIN"/>
    <property type="match status" value="1"/>
</dbReference>
<dbReference type="Pfam" id="PF18758">
    <property type="entry name" value="KDZ"/>
    <property type="match status" value="1"/>
</dbReference>
<evidence type="ECO:0000313" key="1">
    <source>
        <dbReference type="EMBL" id="KAF9509676.1"/>
    </source>
</evidence>
<reference evidence="1" key="1">
    <citation type="journal article" date="2020" name="Nat. Commun.">
        <title>Large-scale genome sequencing of mycorrhizal fungi provides insights into the early evolution of symbiotic traits.</title>
        <authorList>
            <person name="Miyauchi S."/>
            <person name="Kiss E."/>
            <person name="Kuo A."/>
            <person name="Drula E."/>
            <person name="Kohler A."/>
            <person name="Sanchez-Garcia M."/>
            <person name="Morin E."/>
            <person name="Andreopoulos B."/>
            <person name="Barry K.W."/>
            <person name="Bonito G."/>
            <person name="Buee M."/>
            <person name="Carver A."/>
            <person name="Chen C."/>
            <person name="Cichocki N."/>
            <person name="Clum A."/>
            <person name="Culley D."/>
            <person name="Crous P.W."/>
            <person name="Fauchery L."/>
            <person name="Girlanda M."/>
            <person name="Hayes R.D."/>
            <person name="Keri Z."/>
            <person name="LaButti K."/>
            <person name="Lipzen A."/>
            <person name="Lombard V."/>
            <person name="Magnuson J."/>
            <person name="Maillard F."/>
            <person name="Murat C."/>
            <person name="Nolan M."/>
            <person name="Ohm R.A."/>
            <person name="Pangilinan J."/>
            <person name="Pereira M.F."/>
            <person name="Perotto S."/>
            <person name="Peter M."/>
            <person name="Pfister S."/>
            <person name="Riley R."/>
            <person name="Sitrit Y."/>
            <person name="Stielow J.B."/>
            <person name="Szollosi G."/>
            <person name="Zifcakova L."/>
            <person name="Stursova M."/>
            <person name="Spatafora J.W."/>
            <person name="Tedersoo L."/>
            <person name="Vaario L.M."/>
            <person name="Yamada A."/>
            <person name="Yan M."/>
            <person name="Wang P."/>
            <person name="Xu J."/>
            <person name="Bruns T."/>
            <person name="Baldrian P."/>
            <person name="Vilgalys R."/>
            <person name="Dunand C."/>
            <person name="Henrissat B."/>
            <person name="Grigoriev I.V."/>
            <person name="Hibbett D."/>
            <person name="Nagy L.G."/>
            <person name="Martin F.M."/>
        </authorList>
    </citation>
    <scope>NUCLEOTIDE SEQUENCE</scope>
    <source>
        <strain evidence="1">UP504</strain>
    </source>
</reference>
<gene>
    <name evidence="1" type="ORF">BS47DRAFT_1301210</name>
</gene>
<dbReference type="Proteomes" id="UP000886523">
    <property type="component" value="Unassembled WGS sequence"/>
</dbReference>
<accession>A0A9P6DP57</accession>
<dbReference type="OrthoDB" id="3253684at2759"/>
<keyword evidence="2" id="KW-1185">Reference proteome</keyword>
<dbReference type="EMBL" id="MU129031">
    <property type="protein sequence ID" value="KAF9509676.1"/>
    <property type="molecule type" value="Genomic_DNA"/>
</dbReference>
<organism evidence="1 2">
    <name type="scientific">Hydnum rufescens UP504</name>
    <dbReference type="NCBI Taxonomy" id="1448309"/>
    <lineage>
        <taxon>Eukaryota</taxon>
        <taxon>Fungi</taxon>
        <taxon>Dikarya</taxon>
        <taxon>Basidiomycota</taxon>
        <taxon>Agaricomycotina</taxon>
        <taxon>Agaricomycetes</taxon>
        <taxon>Cantharellales</taxon>
        <taxon>Hydnaceae</taxon>
        <taxon>Hydnum</taxon>
    </lineage>
</organism>